<keyword evidence="2 4" id="KW-0378">Hydrolase</keyword>
<keyword evidence="3 4" id="KW-0546">Nucleotide metabolism</keyword>
<reference evidence="5 6" key="1">
    <citation type="submission" date="2015-12" db="EMBL/GenBank/DDBJ databases">
        <authorList>
            <person name="Shamseldin A."/>
            <person name="Moawad H."/>
            <person name="Abd El-Rahim W.M."/>
            <person name="Sadowsky M.J."/>
        </authorList>
    </citation>
    <scope>NUCLEOTIDE SEQUENCE [LARGE SCALE GENOMIC DNA]</scope>
    <source>
        <strain evidence="5 6">WF1</strain>
    </source>
</reference>
<dbReference type="PIRSF" id="PIRSF006305">
    <property type="entry name" value="Maf"/>
    <property type="match status" value="1"/>
</dbReference>
<keyword evidence="6" id="KW-1185">Reference proteome</keyword>
<evidence type="ECO:0000256" key="3">
    <source>
        <dbReference type="ARBA" id="ARBA00023080"/>
    </source>
</evidence>
<dbReference type="Gene3D" id="3.90.950.10">
    <property type="match status" value="1"/>
</dbReference>
<feature type="site" description="Important for substrate specificity" evidence="4">
    <location>
        <position position="12"/>
    </location>
</feature>
<sequence>MPALILASASPRRSELLKQLGLAHTIHVADIDETPLCNESPADYVLRVADEKSHTIHQHYPEDSVVIAADTSVVLGDKIMGKPESLEHAMEMLSLLSANTHQVFSAVSIRGRYTQHCLSVSDVTFRAITAQEIIQYWHTGEPDDKAGAYAIQGLASTFIKNINGSFSGIMGLPLFETAQLLSNEGINIFNE</sequence>
<dbReference type="PANTHER" id="PTHR43213">
    <property type="entry name" value="BIFUNCTIONAL DTTP/UTP PYROPHOSPHATASE/METHYLTRANSFERASE PROTEIN-RELATED"/>
    <property type="match status" value="1"/>
</dbReference>
<protein>
    <recommendedName>
        <fullName evidence="4">dTTP/UTP pyrophosphatase</fullName>
        <shortName evidence="4">dTTPase/UTPase</shortName>
        <ecNumber evidence="4">3.6.1.9</ecNumber>
    </recommendedName>
    <alternativeName>
        <fullName evidence="4">Nucleoside triphosphate pyrophosphatase</fullName>
    </alternativeName>
    <alternativeName>
        <fullName evidence="4">Nucleotide pyrophosphatase</fullName>
        <shortName evidence="4">Nucleotide PPase</shortName>
    </alternativeName>
</protein>
<dbReference type="GO" id="GO:0036218">
    <property type="term" value="F:dTTP diphosphatase activity"/>
    <property type="evidence" value="ECO:0007669"/>
    <property type="project" value="RHEA"/>
</dbReference>
<dbReference type="NCBIfam" id="TIGR00172">
    <property type="entry name" value="maf"/>
    <property type="match status" value="1"/>
</dbReference>
<dbReference type="GO" id="GO:0009117">
    <property type="term" value="P:nucleotide metabolic process"/>
    <property type="evidence" value="ECO:0007669"/>
    <property type="project" value="UniProtKB-KW"/>
</dbReference>
<dbReference type="EC" id="3.6.1.9" evidence="4"/>
<dbReference type="STRING" id="1420851.AU255_04140"/>
<dbReference type="Proteomes" id="UP000191980">
    <property type="component" value="Unassembled WGS sequence"/>
</dbReference>
<evidence type="ECO:0000256" key="2">
    <source>
        <dbReference type="ARBA" id="ARBA00022801"/>
    </source>
</evidence>
<comment type="catalytic activity">
    <reaction evidence="4">
        <text>dTTP + H2O = dTMP + diphosphate + H(+)</text>
        <dbReference type="Rhea" id="RHEA:28534"/>
        <dbReference type="ChEBI" id="CHEBI:15377"/>
        <dbReference type="ChEBI" id="CHEBI:15378"/>
        <dbReference type="ChEBI" id="CHEBI:33019"/>
        <dbReference type="ChEBI" id="CHEBI:37568"/>
        <dbReference type="ChEBI" id="CHEBI:63528"/>
        <dbReference type="EC" id="3.6.1.9"/>
    </reaction>
</comment>
<feature type="site" description="Important for substrate specificity" evidence="4">
    <location>
        <position position="71"/>
    </location>
</feature>
<organism evidence="5 6">
    <name type="scientific">Methyloprofundus sedimenti</name>
    <dbReference type="NCBI Taxonomy" id="1420851"/>
    <lineage>
        <taxon>Bacteria</taxon>
        <taxon>Pseudomonadati</taxon>
        <taxon>Pseudomonadota</taxon>
        <taxon>Gammaproteobacteria</taxon>
        <taxon>Methylococcales</taxon>
        <taxon>Methylococcaceae</taxon>
        <taxon>Methyloprofundus</taxon>
    </lineage>
</organism>
<name>A0A1V8M6C3_9GAMM</name>
<comment type="function">
    <text evidence="4">Nucleoside triphosphate pyrophosphatase that hydrolyzes dTTP and UTP. May have a dual role in cell division arrest and in preventing the incorporation of modified nucleotides into cellular nucleic acids.</text>
</comment>
<accession>A0A1V8M6C3</accession>
<dbReference type="PANTHER" id="PTHR43213:SF5">
    <property type="entry name" value="BIFUNCTIONAL DTTP_UTP PYROPHOSPHATASE_METHYLTRANSFERASE PROTEIN-RELATED"/>
    <property type="match status" value="1"/>
</dbReference>
<dbReference type="HAMAP" id="MF_00528">
    <property type="entry name" value="Maf"/>
    <property type="match status" value="1"/>
</dbReference>
<comment type="subcellular location">
    <subcellularLocation>
        <location evidence="4">Cytoplasm</location>
    </subcellularLocation>
</comment>
<comment type="caution">
    <text evidence="4">Lacks conserved residue(s) required for the propagation of feature annotation.</text>
</comment>
<feature type="active site" description="Proton acceptor" evidence="4">
    <location>
        <position position="70"/>
    </location>
</feature>
<dbReference type="GO" id="GO:0036221">
    <property type="term" value="F:UTP diphosphatase activity"/>
    <property type="evidence" value="ECO:0007669"/>
    <property type="project" value="RHEA"/>
</dbReference>
<dbReference type="InterPro" id="IPR029001">
    <property type="entry name" value="ITPase-like_fam"/>
</dbReference>
<evidence type="ECO:0000313" key="6">
    <source>
        <dbReference type="Proteomes" id="UP000191980"/>
    </source>
</evidence>
<proteinExistence type="inferred from homology"/>
<comment type="cofactor">
    <cofactor evidence="1 4">
        <name>a divalent metal cation</name>
        <dbReference type="ChEBI" id="CHEBI:60240"/>
    </cofactor>
</comment>
<dbReference type="AlphaFoldDB" id="A0A1V8M6C3"/>
<comment type="similarity">
    <text evidence="4">Belongs to the Maf family. YhdE subfamily.</text>
</comment>
<dbReference type="CDD" id="cd00555">
    <property type="entry name" value="Maf"/>
    <property type="match status" value="1"/>
</dbReference>
<comment type="catalytic activity">
    <reaction evidence="4">
        <text>UTP + H2O = UMP + diphosphate + H(+)</text>
        <dbReference type="Rhea" id="RHEA:29395"/>
        <dbReference type="ChEBI" id="CHEBI:15377"/>
        <dbReference type="ChEBI" id="CHEBI:15378"/>
        <dbReference type="ChEBI" id="CHEBI:33019"/>
        <dbReference type="ChEBI" id="CHEBI:46398"/>
        <dbReference type="ChEBI" id="CHEBI:57865"/>
        <dbReference type="EC" id="3.6.1.9"/>
    </reaction>
</comment>
<dbReference type="SUPFAM" id="SSF52972">
    <property type="entry name" value="ITPase-like"/>
    <property type="match status" value="1"/>
</dbReference>
<dbReference type="GO" id="GO:0005737">
    <property type="term" value="C:cytoplasm"/>
    <property type="evidence" value="ECO:0007669"/>
    <property type="project" value="UniProtKB-SubCell"/>
</dbReference>
<dbReference type="EMBL" id="LPUF01000001">
    <property type="protein sequence ID" value="OQK17097.1"/>
    <property type="molecule type" value="Genomic_DNA"/>
</dbReference>
<evidence type="ECO:0000256" key="4">
    <source>
        <dbReference type="HAMAP-Rule" id="MF_00528"/>
    </source>
</evidence>
<gene>
    <name evidence="5" type="ORF">AU255_04140</name>
</gene>
<dbReference type="Pfam" id="PF02545">
    <property type="entry name" value="Maf"/>
    <property type="match status" value="1"/>
</dbReference>
<dbReference type="RefSeq" id="WP_080521710.1">
    <property type="nucleotide sequence ID" value="NZ_LPUF01000001.1"/>
</dbReference>
<feature type="site" description="Important for substrate specificity" evidence="4">
    <location>
        <position position="152"/>
    </location>
</feature>
<evidence type="ECO:0000256" key="1">
    <source>
        <dbReference type="ARBA" id="ARBA00001968"/>
    </source>
</evidence>
<evidence type="ECO:0000313" key="5">
    <source>
        <dbReference type="EMBL" id="OQK17097.1"/>
    </source>
</evidence>
<keyword evidence="4" id="KW-0963">Cytoplasm</keyword>
<dbReference type="InterPro" id="IPR003697">
    <property type="entry name" value="Maf-like"/>
</dbReference>
<comment type="caution">
    <text evidence="5">The sequence shown here is derived from an EMBL/GenBank/DDBJ whole genome shotgun (WGS) entry which is preliminary data.</text>
</comment>